<evidence type="ECO:0000313" key="3">
    <source>
        <dbReference type="Proteomes" id="UP000092993"/>
    </source>
</evidence>
<evidence type="ECO:0000313" key="2">
    <source>
        <dbReference type="EMBL" id="OBZ66187.1"/>
    </source>
</evidence>
<gene>
    <name evidence="2" type="ORF">A0H81_13823</name>
</gene>
<feature type="compositionally biased region" description="Low complexity" evidence="1">
    <location>
        <begin position="24"/>
        <end position="33"/>
    </location>
</feature>
<proteinExistence type="predicted"/>
<dbReference type="STRING" id="5627.A0A1C7LQ98"/>
<dbReference type="Proteomes" id="UP000092993">
    <property type="component" value="Unassembled WGS sequence"/>
</dbReference>
<keyword evidence="3" id="KW-1185">Reference proteome</keyword>
<organism evidence="2 3">
    <name type="scientific">Grifola frondosa</name>
    <name type="common">Maitake</name>
    <name type="synonym">Polyporus frondosus</name>
    <dbReference type="NCBI Taxonomy" id="5627"/>
    <lineage>
        <taxon>Eukaryota</taxon>
        <taxon>Fungi</taxon>
        <taxon>Dikarya</taxon>
        <taxon>Basidiomycota</taxon>
        <taxon>Agaricomycotina</taxon>
        <taxon>Agaricomycetes</taxon>
        <taxon>Polyporales</taxon>
        <taxon>Grifolaceae</taxon>
        <taxon>Grifola</taxon>
    </lineage>
</organism>
<dbReference type="AlphaFoldDB" id="A0A1C7LQ98"/>
<dbReference type="EMBL" id="LUGG01000032">
    <property type="protein sequence ID" value="OBZ66187.1"/>
    <property type="molecule type" value="Genomic_DNA"/>
</dbReference>
<feature type="region of interest" description="Disordered" evidence="1">
    <location>
        <begin position="24"/>
        <end position="43"/>
    </location>
</feature>
<dbReference type="OrthoDB" id="429841at2759"/>
<reference evidence="2 3" key="1">
    <citation type="submission" date="2016-03" db="EMBL/GenBank/DDBJ databases">
        <title>Whole genome sequencing of Grifola frondosa 9006-11.</title>
        <authorList>
            <person name="Min B."/>
            <person name="Park H."/>
            <person name="Kim J.-G."/>
            <person name="Cho H."/>
            <person name="Oh Y.-L."/>
            <person name="Kong W.-S."/>
            <person name="Choi I.-G."/>
        </authorList>
    </citation>
    <scope>NUCLEOTIDE SEQUENCE [LARGE SCALE GENOMIC DNA]</scope>
    <source>
        <strain evidence="2 3">9006-11</strain>
    </source>
</reference>
<name>A0A1C7LQ98_GRIFR</name>
<sequence>MRLNGGTSVAESQFAQLVDGLEDSISGSASSSEGESDESDAVDTLLHKTRRLARSPSLVMLTCRALLASVMRDNGLLGHVGVIVVPRMLSLKGTSNGHIGSK</sequence>
<accession>A0A1C7LQ98</accession>
<evidence type="ECO:0000256" key="1">
    <source>
        <dbReference type="SAM" id="MobiDB-lite"/>
    </source>
</evidence>
<comment type="caution">
    <text evidence="2">The sequence shown here is derived from an EMBL/GenBank/DDBJ whole genome shotgun (WGS) entry which is preliminary data.</text>
</comment>
<protein>
    <submittedName>
        <fullName evidence="2">Uncharacterized protein</fullName>
    </submittedName>
</protein>